<dbReference type="Pfam" id="PF12167">
    <property type="entry name" value="Arm-DNA-bind_2"/>
    <property type="match status" value="1"/>
</dbReference>
<reference evidence="5 6" key="1">
    <citation type="submission" date="2020-04" db="EMBL/GenBank/DDBJ databases">
        <title>Molecular characterization of pseudomonads from Agaricus bisporus reveal novel blotch 2 pathogens in Western Europe.</title>
        <authorList>
            <person name="Taparia T."/>
            <person name="Krijger M."/>
            <person name="Haynes E."/>
            <person name="Elpinstone J.G."/>
            <person name="Noble R."/>
            <person name="Van Der Wolf J."/>
        </authorList>
    </citation>
    <scope>NUCLEOTIDE SEQUENCE [LARGE SCALE GENOMIC DNA]</scope>
    <source>
        <strain evidence="5 6">P7765</strain>
    </source>
</reference>
<dbReference type="InterPro" id="IPR011010">
    <property type="entry name" value="DNA_brk_join_enz"/>
</dbReference>
<proteinExistence type="predicted"/>
<dbReference type="PROSITE" id="PS51898">
    <property type="entry name" value="TYR_RECOMBINASE"/>
    <property type="match status" value="1"/>
</dbReference>
<dbReference type="GO" id="GO:0003677">
    <property type="term" value="F:DNA binding"/>
    <property type="evidence" value="ECO:0007669"/>
    <property type="project" value="UniProtKB-KW"/>
</dbReference>
<dbReference type="Pfam" id="PF00589">
    <property type="entry name" value="Phage_integrase"/>
    <property type="match status" value="1"/>
</dbReference>
<dbReference type="Proteomes" id="UP000542695">
    <property type="component" value="Unassembled WGS sequence"/>
</dbReference>
<dbReference type="AlphaFoldDB" id="A0A7Y7ZCT7"/>
<name>A0A7Y7ZCT7_PSEPU</name>
<protein>
    <submittedName>
        <fullName evidence="5">DUF3596 domain-containing protein</fullName>
    </submittedName>
</protein>
<dbReference type="EMBL" id="JACARV010000066">
    <property type="protein sequence ID" value="NWC82612.1"/>
    <property type="molecule type" value="Genomic_DNA"/>
</dbReference>
<organism evidence="5 6">
    <name type="scientific">Pseudomonas putida</name>
    <name type="common">Arthrobacter siderocapsulatus</name>
    <dbReference type="NCBI Taxonomy" id="303"/>
    <lineage>
        <taxon>Bacteria</taxon>
        <taxon>Pseudomonadati</taxon>
        <taxon>Pseudomonadota</taxon>
        <taxon>Gammaproteobacteria</taxon>
        <taxon>Pseudomonadales</taxon>
        <taxon>Pseudomonadaceae</taxon>
        <taxon>Pseudomonas</taxon>
    </lineage>
</organism>
<dbReference type="SUPFAM" id="SSF56349">
    <property type="entry name" value="DNA breaking-rejoining enzymes"/>
    <property type="match status" value="1"/>
</dbReference>
<comment type="caution">
    <text evidence="5">The sequence shown here is derived from an EMBL/GenBank/DDBJ whole genome shotgun (WGS) entry which is preliminary data.</text>
</comment>
<accession>A0A7Y7ZCT7</accession>
<gene>
    <name evidence="5" type="ORF">HX798_20315</name>
</gene>
<keyword evidence="3" id="KW-0233">DNA recombination</keyword>
<sequence length="423" mass="47468">MSVKLPAGVDSLPTGVDINGNLLRIAFMYEGERRREPLRNVAKINKAAIAYADNKRRTILAEIKENRFDYAAHFPDSVWLKARQEIPNEPAKRTVDEGIAQWLEVARVKKAHSTFINYKSKSEHVRRKFTGRTIASIPKSELELFQAELLTNGLKPKTVNDVFTIIRGVWGDAFSDEIIKLNPLERIENIQSDSDSEFADPFTRSEIERIAAADPERMADSRMIVFNCWAGLSLSELIAAGVEDVDLVAGTLTIRRALVAGEFKVPKERSRIRTVELIAPALELLTMIVAEAKDAEPTHITVVQRDNITKKHERVRFLFRSSTSGLLWNGKTVSNWFTAHLDKAGIRHRGANQARHTFASQALSSYVPIEWVARQLGHSDTTMVRKHYGRWISKDTKSMAEMVSKMMGFDQGAAGAGSTPIDN</sequence>
<keyword evidence="1" id="KW-0229">DNA integration</keyword>
<dbReference type="Gene3D" id="1.10.443.10">
    <property type="entry name" value="Intergrase catalytic core"/>
    <property type="match status" value="1"/>
</dbReference>
<dbReference type="InterPro" id="IPR013762">
    <property type="entry name" value="Integrase-like_cat_sf"/>
</dbReference>
<dbReference type="GO" id="GO:0006310">
    <property type="term" value="P:DNA recombination"/>
    <property type="evidence" value="ECO:0007669"/>
    <property type="project" value="UniProtKB-KW"/>
</dbReference>
<keyword evidence="2" id="KW-0238">DNA-binding</keyword>
<dbReference type="Gene3D" id="1.10.150.130">
    <property type="match status" value="1"/>
</dbReference>
<dbReference type="RefSeq" id="WP_177010877.1">
    <property type="nucleotide sequence ID" value="NZ_JACARV010000066.1"/>
</dbReference>
<feature type="domain" description="Tyr recombinase" evidence="4">
    <location>
        <begin position="197"/>
        <end position="401"/>
    </location>
</feature>
<dbReference type="PANTHER" id="PTHR30349">
    <property type="entry name" value="PHAGE INTEGRASE-RELATED"/>
    <property type="match status" value="1"/>
</dbReference>
<evidence type="ECO:0000313" key="5">
    <source>
        <dbReference type="EMBL" id="NWC82612.1"/>
    </source>
</evidence>
<dbReference type="InterPro" id="IPR022000">
    <property type="entry name" value="Min27-like_integrase_DNA_bind"/>
</dbReference>
<evidence type="ECO:0000313" key="6">
    <source>
        <dbReference type="Proteomes" id="UP000542695"/>
    </source>
</evidence>
<dbReference type="InterPro" id="IPR002104">
    <property type="entry name" value="Integrase_catalytic"/>
</dbReference>
<evidence type="ECO:0000259" key="4">
    <source>
        <dbReference type="PROSITE" id="PS51898"/>
    </source>
</evidence>
<evidence type="ECO:0000256" key="2">
    <source>
        <dbReference type="ARBA" id="ARBA00023125"/>
    </source>
</evidence>
<dbReference type="PANTHER" id="PTHR30349:SF36">
    <property type="entry name" value="PROPHAGE INTEGRASE INTR-RELATED"/>
    <property type="match status" value="1"/>
</dbReference>
<dbReference type="InterPro" id="IPR050090">
    <property type="entry name" value="Tyrosine_recombinase_XerCD"/>
</dbReference>
<dbReference type="InterPro" id="IPR010998">
    <property type="entry name" value="Integrase_recombinase_N"/>
</dbReference>
<evidence type="ECO:0000256" key="1">
    <source>
        <dbReference type="ARBA" id="ARBA00022908"/>
    </source>
</evidence>
<evidence type="ECO:0000256" key="3">
    <source>
        <dbReference type="ARBA" id="ARBA00023172"/>
    </source>
</evidence>
<dbReference type="GO" id="GO:0015074">
    <property type="term" value="P:DNA integration"/>
    <property type="evidence" value="ECO:0007669"/>
    <property type="project" value="UniProtKB-KW"/>
</dbReference>